<protein>
    <submittedName>
        <fullName evidence="1">Uncharacterized protein</fullName>
    </submittedName>
</protein>
<keyword evidence="1" id="KW-0614">Plasmid</keyword>
<dbReference type="RefSeq" id="WP_197939369.1">
    <property type="nucleotide sequence ID" value="NZ_CP065714.1"/>
</dbReference>
<dbReference type="EMBL" id="CP065714">
    <property type="protein sequence ID" value="QPT11223.1"/>
    <property type="molecule type" value="Genomic_DNA"/>
</dbReference>
<evidence type="ECO:0000313" key="2">
    <source>
        <dbReference type="Proteomes" id="UP000594836"/>
    </source>
</evidence>
<accession>A0A7T3AG58</accession>
<proteinExistence type="predicted"/>
<name>A0A7T3AG58_SPHPI</name>
<geneLocation type="plasmid" evidence="1 2">
    <name>unnamed1</name>
</geneLocation>
<evidence type="ECO:0000313" key="1">
    <source>
        <dbReference type="EMBL" id="QPT11223.1"/>
    </source>
</evidence>
<gene>
    <name evidence="1" type="ORF">I6G38_20200</name>
</gene>
<sequence length="96" mass="10695">MLAMGSCAIQRHGPDQAIYCALGKSRDGVDIYCPKPVLNGGWPAPFAFDRPGISVEGKIAFTEDDFRFWPFIADVAFYELALLALCRLMQRVRPKS</sequence>
<dbReference type="AlphaFoldDB" id="A0A7T3AG58"/>
<organism evidence="1 2">
    <name type="scientific">Sphingomonas paucimobilis</name>
    <name type="common">Pseudomonas paucimobilis</name>
    <dbReference type="NCBI Taxonomy" id="13689"/>
    <lineage>
        <taxon>Bacteria</taxon>
        <taxon>Pseudomonadati</taxon>
        <taxon>Pseudomonadota</taxon>
        <taxon>Alphaproteobacteria</taxon>
        <taxon>Sphingomonadales</taxon>
        <taxon>Sphingomonadaceae</taxon>
        <taxon>Sphingomonas</taxon>
    </lineage>
</organism>
<reference evidence="1 2" key="1">
    <citation type="submission" date="2020-12" db="EMBL/GenBank/DDBJ databases">
        <title>FDA dAtabase for Regulatory Grade micrObial Sequences (FDA-ARGOS): Supporting development and validation of Infectious Disease Dx tests.</title>
        <authorList>
            <person name="Sproer C."/>
            <person name="Gronow S."/>
            <person name="Severitt S."/>
            <person name="Schroder I."/>
            <person name="Tallon L."/>
            <person name="Sadzewicz L."/>
            <person name="Zhao X."/>
            <person name="Boylan J."/>
            <person name="Ott S."/>
            <person name="Bowen H."/>
            <person name="Vavikolanu K."/>
            <person name="Mehta A."/>
            <person name="Aluvathingal J."/>
            <person name="Nadendla S."/>
            <person name="Lowell S."/>
            <person name="Myers T."/>
            <person name="Yan Y."/>
            <person name="Sichtig H."/>
        </authorList>
    </citation>
    <scope>NUCLEOTIDE SEQUENCE [LARGE SCALE GENOMIC DNA]</scope>
    <source>
        <strain evidence="1 2">FDAARGOS_881</strain>
        <plasmid evidence="1 2">unnamed1</plasmid>
    </source>
</reference>
<dbReference type="Proteomes" id="UP000594836">
    <property type="component" value="Plasmid unnamed1"/>
</dbReference>